<evidence type="ECO:0000313" key="3">
    <source>
        <dbReference type="Proteomes" id="UP000807306"/>
    </source>
</evidence>
<gene>
    <name evidence="2" type="ORF">CPB83DRAFT_775240</name>
</gene>
<reference evidence="2" key="1">
    <citation type="submission" date="2020-11" db="EMBL/GenBank/DDBJ databases">
        <authorList>
            <consortium name="DOE Joint Genome Institute"/>
            <person name="Ahrendt S."/>
            <person name="Riley R."/>
            <person name="Andreopoulos W."/>
            <person name="Labutti K."/>
            <person name="Pangilinan J."/>
            <person name="Ruiz-Duenas F.J."/>
            <person name="Barrasa J.M."/>
            <person name="Sanchez-Garcia M."/>
            <person name="Camarero S."/>
            <person name="Miyauchi S."/>
            <person name="Serrano A."/>
            <person name="Linde D."/>
            <person name="Babiker R."/>
            <person name="Drula E."/>
            <person name="Ayuso-Fernandez I."/>
            <person name="Pacheco R."/>
            <person name="Padilla G."/>
            <person name="Ferreira P."/>
            <person name="Barriuso J."/>
            <person name="Kellner H."/>
            <person name="Castanera R."/>
            <person name="Alfaro M."/>
            <person name="Ramirez L."/>
            <person name="Pisabarro A.G."/>
            <person name="Kuo A."/>
            <person name="Tritt A."/>
            <person name="Lipzen A."/>
            <person name="He G."/>
            <person name="Yan M."/>
            <person name="Ng V."/>
            <person name="Cullen D."/>
            <person name="Martin F."/>
            <person name="Rosso M.-N."/>
            <person name="Henrissat B."/>
            <person name="Hibbett D."/>
            <person name="Martinez A.T."/>
            <person name="Grigoriev I.V."/>
        </authorList>
    </citation>
    <scope>NUCLEOTIDE SEQUENCE</scope>
    <source>
        <strain evidence="2">CBS 506.95</strain>
    </source>
</reference>
<feature type="transmembrane region" description="Helical" evidence="1">
    <location>
        <begin position="156"/>
        <end position="173"/>
    </location>
</feature>
<comment type="caution">
    <text evidence="2">The sequence shown here is derived from an EMBL/GenBank/DDBJ whole genome shotgun (WGS) entry which is preliminary data.</text>
</comment>
<dbReference type="OrthoDB" id="2802652at2759"/>
<dbReference type="Proteomes" id="UP000807306">
    <property type="component" value="Unassembled WGS sequence"/>
</dbReference>
<feature type="transmembrane region" description="Helical" evidence="1">
    <location>
        <begin position="53"/>
        <end position="72"/>
    </location>
</feature>
<keyword evidence="3" id="KW-1185">Reference proteome</keyword>
<evidence type="ECO:0000256" key="1">
    <source>
        <dbReference type="SAM" id="Phobius"/>
    </source>
</evidence>
<feature type="transmembrane region" description="Helical" evidence="1">
    <location>
        <begin position="194"/>
        <end position="219"/>
    </location>
</feature>
<keyword evidence="1" id="KW-0812">Transmembrane</keyword>
<name>A0A9P6E6M2_9AGAR</name>
<feature type="transmembrane region" description="Helical" evidence="1">
    <location>
        <begin position="78"/>
        <end position="98"/>
    </location>
</feature>
<protein>
    <submittedName>
        <fullName evidence="2">Uncharacterized protein</fullName>
    </submittedName>
</protein>
<feature type="transmembrane region" description="Helical" evidence="1">
    <location>
        <begin position="110"/>
        <end position="136"/>
    </location>
</feature>
<dbReference type="AlphaFoldDB" id="A0A9P6E6M2"/>
<sequence length="242" mass="27137">MVDWSSQATALAARDAFIKLLHIYLGLYLWEILTTLDFEWRMISGQKKFKWPLAFYFLNRYVCLAALIGANLDDCRGIFVFTLFMIHLTLTLASLNLAIRTIAIWEQNKVVIACVAILATFHCFLCIYQSATSVIARVPGVGCFPSSKNYAWDTAIYVYALVFDTLAMGLNVYKLRSRLDIRKSIFHASSITIIVFRQGIIYFIIAFLVNIVAIAFLVLDLNIGTIGSSTCFASTVCTVSSC</sequence>
<evidence type="ECO:0000313" key="2">
    <source>
        <dbReference type="EMBL" id="KAF9523598.1"/>
    </source>
</evidence>
<proteinExistence type="predicted"/>
<dbReference type="EMBL" id="MU157914">
    <property type="protein sequence ID" value="KAF9523598.1"/>
    <property type="molecule type" value="Genomic_DNA"/>
</dbReference>
<keyword evidence="1" id="KW-0472">Membrane</keyword>
<keyword evidence="1" id="KW-1133">Transmembrane helix</keyword>
<organism evidence="2 3">
    <name type="scientific">Crepidotus variabilis</name>
    <dbReference type="NCBI Taxonomy" id="179855"/>
    <lineage>
        <taxon>Eukaryota</taxon>
        <taxon>Fungi</taxon>
        <taxon>Dikarya</taxon>
        <taxon>Basidiomycota</taxon>
        <taxon>Agaricomycotina</taxon>
        <taxon>Agaricomycetes</taxon>
        <taxon>Agaricomycetidae</taxon>
        <taxon>Agaricales</taxon>
        <taxon>Agaricineae</taxon>
        <taxon>Crepidotaceae</taxon>
        <taxon>Crepidotus</taxon>
    </lineage>
</organism>
<feature type="transmembrane region" description="Helical" evidence="1">
    <location>
        <begin position="16"/>
        <end position="33"/>
    </location>
</feature>
<accession>A0A9P6E6M2</accession>